<dbReference type="InterPro" id="IPR003658">
    <property type="entry name" value="Anti-sigma_ant"/>
</dbReference>
<name>A0A1D7VPN7_9ACTN</name>
<organism evidence="5 6">
    <name type="scientific">Streptomyces lydicus</name>
    <dbReference type="NCBI Taxonomy" id="47763"/>
    <lineage>
        <taxon>Bacteria</taxon>
        <taxon>Bacillati</taxon>
        <taxon>Actinomycetota</taxon>
        <taxon>Actinomycetes</taxon>
        <taxon>Kitasatosporales</taxon>
        <taxon>Streptomycetaceae</taxon>
        <taxon>Streptomyces</taxon>
    </lineage>
</organism>
<evidence type="ECO:0000313" key="6">
    <source>
        <dbReference type="Proteomes" id="UP000094094"/>
    </source>
</evidence>
<dbReference type="Gene3D" id="3.30.750.24">
    <property type="entry name" value="STAS domain"/>
    <property type="match status" value="1"/>
</dbReference>
<dbReference type="PANTHER" id="PTHR33495:SF2">
    <property type="entry name" value="ANTI-SIGMA FACTOR ANTAGONIST TM_1081-RELATED"/>
    <property type="match status" value="1"/>
</dbReference>
<accession>A0A1D7VPN7</accession>
<dbReference type="NCBIfam" id="TIGR00377">
    <property type="entry name" value="ant_ant_sig"/>
    <property type="match status" value="1"/>
</dbReference>
<dbReference type="InterPro" id="IPR036513">
    <property type="entry name" value="STAS_dom_sf"/>
</dbReference>
<proteinExistence type="inferred from homology"/>
<feature type="compositionally biased region" description="Low complexity" evidence="3">
    <location>
        <begin position="124"/>
        <end position="148"/>
    </location>
</feature>
<dbReference type="PANTHER" id="PTHR33495">
    <property type="entry name" value="ANTI-SIGMA FACTOR ANTAGONIST TM_1081-RELATED-RELATED"/>
    <property type="match status" value="1"/>
</dbReference>
<dbReference type="Pfam" id="PF01740">
    <property type="entry name" value="STAS"/>
    <property type="match status" value="1"/>
</dbReference>
<evidence type="ECO:0000256" key="1">
    <source>
        <dbReference type="ARBA" id="ARBA00009013"/>
    </source>
</evidence>
<comment type="similarity">
    <text evidence="1 2">Belongs to the anti-sigma-factor antagonist family.</text>
</comment>
<dbReference type="PROSITE" id="PS50801">
    <property type="entry name" value="STAS"/>
    <property type="match status" value="1"/>
</dbReference>
<protein>
    <recommendedName>
        <fullName evidence="2">Anti-sigma factor antagonist</fullName>
    </recommendedName>
</protein>
<dbReference type="Proteomes" id="UP000094094">
    <property type="component" value="Chromosome"/>
</dbReference>
<evidence type="ECO:0000256" key="3">
    <source>
        <dbReference type="SAM" id="MobiDB-lite"/>
    </source>
</evidence>
<dbReference type="GO" id="GO:0043856">
    <property type="term" value="F:anti-sigma factor antagonist activity"/>
    <property type="evidence" value="ECO:0007669"/>
    <property type="project" value="InterPro"/>
</dbReference>
<feature type="domain" description="STAS" evidence="4">
    <location>
        <begin position="15"/>
        <end position="116"/>
    </location>
</feature>
<feature type="region of interest" description="Disordered" evidence="3">
    <location>
        <begin position="110"/>
        <end position="148"/>
    </location>
</feature>
<dbReference type="EMBL" id="CP017157">
    <property type="protein sequence ID" value="AOP48726.1"/>
    <property type="molecule type" value="Genomic_DNA"/>
</dbReference>
<gene>
    <name evidence="5" type="ORF">SL103_22980</name>
</gene>
<dbReference type="RefSeq" id="WP_069570847.1">
    <property type="nucleotide sequence ID" value="NZ_CP017157.1"/>
</dbReference>
<evidence type="ECO:0000313" key="5">
    <source>
        <dbReference type="EMBL" id="AOP48726.1"/>
    </source>
</evidence>
<dbReference type="InterPro" id="IPR002645">
    <property type="entry name" value="STAS_dom"/>
</dbReference>
<dbReference type="CDD" id="cd07043">
    <property type="entry name" value="STAS_anti-anti-sigma_factors"/>
    <property type="match status" value="1"/>
</dbReference>
<sequence>MNAEALNVEVTVVDPEVAVVAVQGDLDADTGTYLHHQLANQLVHGRRHLVLDLRAVPFMDSSGLGIIIRAINDTKRVDGSVRLAALAPALRRLLDLTGISVTTPVHADPEEALAAIPRTPPAPAAAESEGGASAGADRAATGPVPGSG</sequence>
<keyword evidence="6" id="KW-1185">Reference proteome</keyword>
<evidence type="ECO:0000259" key="4">
    <source>
        <dbReference type="PROSITE" id="PS50801"/>
    </source>
</evidence>
<evidence type="ECO:0000256" key="2">
    <source>
        <dbReference type="RuleBase" id="RU003749"/>
    </source>
</evidence>
<dbReference type="SUPFAM" id="SSF52091">
    <property type="entry name" value="SpoIIaa-like"/>
    <property type="match status" value="1"/>
</dbReference>
<dbReference type="AlphaFoldDB" id="A0A1D7VPN7"/>
<dbReference type="KEGG" id="slc:SL103_22980"/>
<reference evidence="5 6" key="1">
    <citation type="submission" date="2016-09" db="EMBL/GenBank/DDBJ databases">
        <title>Complete genome sequencing of Streptomyces lydicus 103 and metabolic pathways analysis of antibiotic biosynthesis.</title>
        <authorList>
            <person name="Jia N."/>
            <person name="Ding M.-Z."/>
            <person name="Gao F."/>
            <person name="Yuan Y.-J."/>
        </authorList>
    </citation>
    <scope>NUCLEOTIDE SEQUENCE [LARGE SCALE GENOMIC DNA]</scope>
    <source>
        <strain evidence="5 6">103</strain>
    </source>
</reference>
<dbReference type="OrthoDB" id="9793697at2"/>